<comment type="similarity">
    <text evidence="2 7">Belongs to the MscS (TC 1.A.23) family.</text>
</comment>
<dbReference type="InterPro" id="IPR049278">
    <property type="entry name" value="MS_channel_C"/>
</dbReference>
<name>A0A1G8VMQ9_9GAMM</name>
<keyword evidence="7" id="KW-0813">Transport</keyword>
<evidence type="ECO:0000256" key="4">
    <source>
        <dbReference type="ARBA" id="ARBA00022692"/>
    </source>
</evidence>
<dbReference type="Pfam" id="PF21082">
    <property type="entry name" value="MS_channel_3rd"/>
    <property type="match status" value="1"/>
</dbReference>
<evidence type="ECO:0000313" key="11">
    <source>
        <dbReference type="Proteomes" id="UP000199527"/>
    </source>
</evidence>
<dbReference type="Gene3D" id="3.30.70.100">
    <property type="match status" value="1"/>
</dbReference>
<dbReference type="Gene3D" id="2.30.30.60">
    <property type="match status" value="1"/>
</dbReference>
<evidence type="ECO:0000256" key="6">
    <source>
        <dbReference type="ARBA" id="ARBA00023136"/>
    </source>
</evidence>
<accession>A0A1G8VMQ9</accession>
<comment type="subunit">
    <text evidence="7">Homoheptamer.</text>
</comment>
<dbReference type="GO" id="GO:0008381">
    <property type="term" value="F:mechanosensitive monoatomic ion channel activity"/>
    <property type="evidence" value="ECO:0007669"/>
    <property type="project" value="InterPro"/>
</dbReference>
<dbReference type="InterPro" id="IPR008910">
    <property type="entry name" value="MSC_TM_helix"/>
</dbReference>
<protein>
    <recommendedName>
        <fullName evidence="7">Small-conductance mechanosensitive channel</fullName>
    </recommendedName>
</protein>
<dbReference type="InterPro" id="IPR023408">
    <property type="entry name" value="MscS_beta-dom_sf"/>
</dbReference>
<evidence type="ECO:0000259" key="9">
    <source>
        <dbReference type="Pfam" id="PF21082"/>
    </source>
</evidence>
<dbReference type="InterPro" id="IPR010920">
    <property type="entry name" value="LSM_dom_sf"/>
</dbReference>
<keyword evidence="7" id="KW-0406">Ion transport</keyword>
<dbReference type="InterPro" id="IPR011066">
    <property type="entry name" value="MscS_channel_C_sf"/>
</dbReference>
<evidence type="ECO:0000256" key="7">
    <source>
        <dbReference type="RuleBase" id="RU369025"/>
    </source>
</evidence>
<dbReference type="Pfam" id="PF05552">
    <property type="entry name" value="MS_channel_1st_1"/>
    <property type="match status" value="1"/>
</dbReference>
<dbReference type="InterPro" id="IPR011014">
    <property type="entry name" value="MscS_channel_TM-2"/>
</dbReference>
<dbReference type="GO" id="GO:0005886">
    <property type="term" value="C:plasma membrane"/>
    <property type="evidence" value="ECO:0007669"/>
    <property type="project" value="UniProtKB-SubCell"/>
</dbReference>
<reference evidence="11" key="1">
    <citation type="submission" date="2016-10" db="EMBL/GenBank/DDBJ databases">
        <authorList>
            <person name="Varghese N."/>
            <person name="Submissions S."/>
        </authorList>
    </citation>
    <scope>NUCLEOTIDE SEQUENCE [LARGE SCALE GENOMIC DNA]</scope>
    <source>
        <strain evidence="11">DSM 23317</strain>
    </source>
</reference>
<keyword evidence="3" id="KW-1003">Cell membrane</keyword>
<feature type="domain" description="Mechanosensitive ion channel MscS C-terminal" evidence="9">
    <location>
        <begin position="184"/>
        <end position="266"/>
    </location>
</feature>
<keyword evidence="11" id="KW-1185">Reference proteome</keyword>
<dbReference type="Gene3D" id="1.10.287.1260">
    <property type="match status" value="1"/>
</dbReference>
<dbReference type="EMBL" id="FNEM01000011">
    <property type="protein sequence ID" value="SDJ66480.1"/>
    <property type="molecule type" value="Genomic_DNA"/>
</dbReference>
<dbReference type="SUPFAM" id="SSF82689">
    <property type="entry name" value="Mechanosensitive channel protein MscS (YggB), C-terminal domain"/>
    <property type="match status" value="1"/>
</dbReference>
<evidence type="ECO:0000256" key="5">
    <source>
        <dbReference type="ARBA" id="ARBA00022989"/>
    </source>
</evidence>
<dbReference type="InterPro" id="IPR006685">
    <property type="entry name" value="MscS_channel_2nd"/>
</dbReference>
<dbReference type="PANTHER" id="PTHR30221:SF8">
    <property type="entry name" value="SMALL-CONDUCTANCE MECHANOSENSITIVE CHANNEL"/>
    <property type="match status" value="1"/>
</dbReference>
<keyword evidence="6 7" id="KW-0472">Membrane</keyword>
<organism evidence="10 11">
    <name type="scientific">Ferrimonas sediminum</name>
    <dbReference type="NCBI Taxonomy" id="718193"/>
    <lineage>
        <taxon>Bacteria</taxon>
        <taxon>Pseudomonadati</taxon>
        <taxon>Pseudomonadota</taxon>
        <taxon>Gammaproteobacteria</taxon>
        <taxon>Alteromonadales</taxon>
        <taxon>Ferrimonadaceae</taxon>
        <taxon>Ferrimonas</taxon>
    </lineage>
</organism>
<keyword evidence="7" id="KW-0997">Cell inner membrane</keyword>
<evidence type="ECO:0000256" key="3">
    <source>
        <dbReference type="ARBA" id="ARBA00022475"/>
    </source>
</evidence>
<gene>
    <name evidence="10" type="ORF">SAMN04488540_11176</name>
</gene>
<dbReference type="SUPFAM" id="SSF82861">
    <property type="entry name" value="Mechanosensitive channel protein MscS (YggB), transmembrane region"/>
    <property type="match status" value="1"/>
</dbReference>
<keyword evidence="7" id="KW-0407">Ion channel</keyword>
<comment type="caution">
    <text evidence="7">Lacks conserved residue(s) required for the propagation of feature annotation.</text>
</comment>
<dbReference type="PANTHER" id="PTHR30221">
    <property type="entry name" value="SMALL-CONDUCTANCE MECHANOSENSITIVE CHANNEL"/>
    <property type="match status" value="1"/>
</dbReference>
<comment type="function">
    <text evidence="7">Mechanosensitive channel that participates in the regulation of osmotic pressure changes within the cell, opening in response to stretch forces in the membrane lipid bilayer, without the need for other proteins. Contributes to normal resistance to hypoosmotic shock. Forms an ion channel of 1.0 nanosiemens conductance with a slight preference for anions.</text>
</comment>
<feature type="transmembrane region" description="Helical" evidence="7">
    <location>
        <begin position="65"/>
        <end position="87"/>
    </location>
</feature>
<evidence type="ECO:0000256" key="1">
    <source>
        <dbReference type="ARBA" id="ARBA00004651"/>
    </source>
</evidence>
<evidence type="ECO:0000313" key="10">
    <source>
        <dbReference type="EMBL" id="SDJ66480.1"/>
    </source>
</evidence>
<dbReference type="AlphaFoldDB" id="A0A1G8VMQ9"/>
<proteinExistence type="inferred from homology"/>
<feature type="domain" description="Mechanosensitive ion channel MscS" evidence="8">
    <location>
        <begin position="114"/>
        <end position="177"/>
    </location>
</feature>
<sequence length="280" mass="30180">MAESMLDQELAQMETVYRLVTEFLVNYSFQLLGAMVIFLVGVWVGGKVSKAVLALMTRHEIDVTLSTFVANIVKVLVIVLIGIIALGKLGISVTPLVATIGAASLGAGLALQGMLSNYAAGITIIITRPFVVGNTITVQGVSGVVKEIQLGLTMLTNEDGQLISIPNKHIVGEVLHNSFETLLVETEIGIAYDSDAEQAIGCLLEVLGDSPQVDKHQVPQVGINAFGDSAITLGVRYWVPYTQYYQIKFQTNLALFKALQANNIEIPFPQRHVTLVNDGK</sequence>
<dbReference type="Proteomes" id="UP000199527">
    <property type="component" value="Unassembled WGS sequence"/>
</dbReference>
<feature type="transmembrane region" description="Helical" evidence="7">
    <location>
        <begin position="23"/>
        <end position="44"/>
    </location>
</feature>
<keyword evidence="5 7" id="KW-1133">Transmembrane helix</keyword>
<dbReference type="OrthoDB" id="9809206at2"/>
<comment type="subcellular location">
    <subcellularLocation>
        <location evidence="7">Cell inner membrane</location>
        <topology evidence="7">Multi-pass membrane protein</topology>
    </subcellularLocation>
    <subcellularLocation>
        <location evidence="1">Cell membrane</location>
        <topology evidence="1">Multi-pass membrane protein</topology>
    </subcellularLocation>
</comment>
<dbReference type="Pfam" id="PF00924">
    <property type="entry name" value="MS_channel_2nd"/>
    <property type="match status" value="1"/>
</dbReference>
<feature type="transmembrane region" description="Helical" evidence="7">
    <location>
        <begin position="93"/>
        <end position="111"/>
    </location>
</feature>
<dbReference type="RefSeq" id="WP_090365983.1">
    <property type="nucleotide sequence ID" value="NZ_FNEM01000011.1"/>
</dbReference>
<dbReference type="InterPro" id="IPR045275">
    <property type="entry name" value="MscS_archaea/bacteria_type"/>
</dbReference>
<dbReference type="SUPFAM" id="SSF50182">
    <property type="entry name" value="Sm-like ribonucleoproteins"/>
    <property type="match status" value="1"/>
</dbReference>
<evidence type="ECO:0000259" key="8">
    <source>
        <dbReference type="Pfam" id="PF00924"/>
    </source>
</evidence>
<evidence type="ECO:0000256" key="2">
    <source>
        <dbReference type="ARBA" id="ARBA00008017"/>
    </source>
</evidence>
<keyword evidence="4 7" id="KW-0812">Transmembrane</keyword>